<keyword evidence="6" id="KW-0479">Metal-binding</keyword>
<keyword evidence="3 4" id="KW-0961">Cell wall biogenesis/degradation</keyword>
<evidence type="ECO:0000313" key="10">
    <source>
        <dbReference type="Proteomes" id="UP000005824"/>
    </source>
</evidence>
<dbReference type="SUPFAM" id="SSF56059">
    <property type="entry name" value="Glutathione synthetase ATP-binding domain-like"/>
    <property type="match status" value="1"/>
</dbReference>
<dbReference type="InParanoid" id="B4D1Z2"/>
<dbReference type="GO" id="GO:0005524">
    <property type="term" value="F:ATP binding"/>
    <property type="evidence" value="ECO:0007669"/>
    <property type="project" value="UniProtKB-UniRule"/>
</dbReference>
<feature type="active site" evidence="5">
    <location>
        <position position="27"/>
    </location>
</feature>
<keyword evidence="4" id="KW-0573">Peptidoglycan synthesis</keyword>
<comment type="caution">
    <text evidence="9">The sequence shown here is derived from an EMBL/GenBank/DDBJ whole genome shotgun (WGS) entry which is preliminary data.</text>
</comment>
<evidence type="ECO:0000259" key="8">
    <source>
        <dbReference type="PROSITE" id="PS50975"/>
    </source>
</evidence>
<evidence type="ECO:0000256" key="5">
    <source>
        <dbReference type="PIRSR" id="PIRSR039102-1"/>
    </source>
</evidence>
<dbReference type="NCBIfam" id="NF002378">
    <property type="entry name" value="PRK01372.1"/>
    <property type="match status" value="1"/>
</dbReference>
<dbReference type="UniPathway" id="UPA00219"/>
<dbReference type="Proteomes" id="UP000005824">
    <property type="component" value="Unassembled WGS sequence"/>
</dbReference>
<protein>
    <recommendedName>
        <fullName evidence="4">D-alanine--D-alanine ligase</fullName>
        <ecNumber evidence="4">6.3.2.4</ecNumber>
    </recommendedName>
    <alternativeName>
        <fullName evidence="4">D-Ala-D-Ala ligase</fullName>
    </alternativeName>
    <alternativeName>
        <fullName evidence="4">D-alanylalanine synthetase</fullName>
    </alternativeName>
</protein>
<name>B4D1Z2_9BACT</name>
<keyword evidence="4" id="KW-0133">Cell shape</keyword>
<dbReference type="GO" id="GO:0046872">
    <property type="term" value="F:metal ion binding"/>
    <property type="evidence" value="ECO:0007669"/>
    <property type="project" value="UniProtKB-KW"/>
</dbReference>
<comment type="cofactor">
    <cofactor evidence="6">
        <name>Mg(2+)</name>
        <dbReference type="ChEBI" id="CHEBI:18420"/>
    </cofactor>
    <cofactor evidence="6">
        <name>Mn(2+)</name>
        <dbReference type="ChEBI" id="CHEBI:29035"/>
    </cofactor>
    <text evidence="6">Binds 2 magnesium or manganese ions per subunit.</text>
</comment>
<dbReference type="Pfam" id="PF07478">
    <property type="entry name" value="Dala_Dala_lig_C"/>
    <property type="match status" value="1"/>
</dbReference>
<dbReference type="eggNOG" id="COG1181">
    <property type="taxonomic scope" value="Bacteria"/>
</dbReference>
<feature type="active site" evidence="5">
    <location>
        <position position="148"/>
    </location>
</feature>
<dbReference type="Gene3D" id="3.40.50.20">
    <property type="match status" value="1"/>
</dbReference>
<dbReference type="Gene3D" id="3.30.1490.20">
    <property type="entry name" value="ATP-grasp fold, A domain"/>
    <property type="match status" value="1"/>
</dbReference>
<dbReference type="PANTHER" id="PTHR23132">
    <property type="entry name" value="D-ALANINE--D-ALANINE LIGASE"/>
    <property type="match status" value="1"/>
</dbReference>
<feature type="binding site" evidence="6">
    <location>
        <position position="274"/>
    </location>
    <ligand>
        <name>Mg(2+)</name>
        <dbReference type="ChEBI" id="CHEBI:18420"/>
        <label>2</label>
    </ligand>
</feature>
<dbReference type="EC" id="6.3.2.4" evidence="4"/>
<dbReference type="GO" id="GO:0009252">
    <property type="term" value="P:peptidoglycan biosynthetic process"/>
    <property type="evidence" value="ECO:0007669"/>
    <property type="project" value="UniProtKB-UniRule"/>
</dbReference>
<dbReference type="GO" id="GO:0005737">
    <property type="term" value="C:cytoplasm"/>
    <property type="evidence" value="ECO:0007669"/>
    <property type="project" value="UniProtKB-SubCell"/>
</dbReference>
<dbReference type="InterPro" id="IPR011761">
    <property type="entry name" value="ATP-grasp"/>
</dbReference>
<dbReference type="InterPro" id="IPR011127">
    <property type="entry name" value="Dala_Dala_lig_N"/>
</dbReference>
<feature type="binding site" evidence="6">
    <location>
        <position position="261"/>
    </location>
    <ligand>
        <name>Mg(2+)</name>
        <dbReference type="ChEBI" id="CHEBI:18420"/>
        <label>1</label>
    </ligand>
</feature>
<dbReference type="AlphaFoldDB" id="B4D1Z2"/>
<keyword evidence="7" id="KW-0547">Nucleotide-binding</keyword>
<dbReference type="GO" id="GO:0008360">
    <property type="term" value="P:regulation of cell shape"/>
    <property type="evidence" value="ECO:0007669"/>
    <property type="project" value="UniProtKB-KW"/>
</dbReference>
<keyword evidence="4" id="KW-0963">Cytoplasm</keyword>
<sequence>MTNRFHPVSIDLKNKKIAVLMGGPGSERKVSLASGAGVANALRTLGADVTEVDVNGSDFIVPAGTDVAFNVIHGTFGEDGQIQRILESRGVAYTGEGVANSELAIDKIATKQCFQKHHVPTAAFEILRDGANPTLPLPYVVKAPKEGSSVGVFIVREEAKVADTMREAWSYGKELLVEDFINGRELTVGVLGDQALPIIEIKPAKDFYNFDNKYPFLNPKAGGAAEHTCPAMISDELTRRVQEVALAAARAIHLETYCRVDVLLTGAGEPYVLEINTIPGMTQVSLLPEAAAAAGISYAELCARVIELSLARRHP</sequence>
<gene>
    <name evidence="4" type="primary">ddl</name>
    <name evidence="9" type="ORF">CfE428DRAFT_2930</name>
</gene>
<accession>B4D1Z2</accession>
<keyword evidence="6" id="KW-0464">Manganese</keyword>
<comment type="similarity">
    <text evidence="1 4">Belongs to the D-alanine--D-alanine ligase family.</text>
</comment>
<dbReference type="EMBL" id="ABVL01000007">
    <property type="protein sequence ID" value="EDY19754.1"/>
    <property type="molecule type" value="Genomic_DNA"/>
</dbReference>
<dbReference type="Gene3D" id="3.30.470.20">
    <property type="entry name" value="ATP-grasp fold, B domain"/>
    <property type="match status" value="1"/>
</dbReference>
<feature type="binding site" evidence="6">
    <location>
        <position position="276"/>
    </location>
    <ligand>
        <name>Mg(2+)</name>
        <dbReference type="ChEBI" id="CHEBI:18420"/>
        <label>2</label>
    </ligand>
</feature>
<comment type="function">
    <text evidence="4">Cell wall formation.</text>
</comment>
<dbReference type="NCBIfam" id="TIGR01205">
    <property type="entry name" value="D_ala_D_alaTIGR"/>
    <property type="match status" value="1"/>
</dbReference>
<evidence type="ECO:0000256" key="4">
    <source>
        <dbReference type="HAMAP-Rule" id="MF_00047"/>
    </source>
</evidence>
<feature type="binding site" evidence="6">
    <location>
        <position position="274"/>
    </location>
    <ligand>
        <name>Mg(2+)</name>
        <dbReference type="ChEBI" id="CHEBI:18420"/>
        <label>1</label>
    </ligand>
</feature>
<reference evidence="9 10" key="1">
    <citation type="journal article" date="2011" name="J. Bacteriol.">
        <title>Genome sequence of Chthoniobacter flavus Ellin428, an aerobic heterotrophic soil bacterium.</title>
        <authorList>
            <person name="Kant R."/>
            <person name="van Passel M.W."/>
            <person name="Palva A."/>
            <person name="Lucas S."/>
            <person name="Lapidus A."/>
            <person name="Glavina Del Rio T."/>
            <person name="Dalin E."/>
            <person name="Tice H."/>
            <person name="Bruce D."/>
            <person name="Goodwin L."/>
            <person name="Pitluck S."/>
            <person name="Larimer F.W."/>
            <person name="Land M.L."/>
            <person name="Hauser L."/>
            <person name="Sangwan P."/>
            <person name="de Vos W.M."/>
            <person name="Janssen P.H."/>
            <person name="Smidt H."/>
        </authorList>
    </citation>
    <scope>NUCLEOTIDE SEQUENCE [LARGE SCALE GENOMIC DNA]</scope>
    <source>
        <strain evidence="9 10">Ellin428</strain>
    </source>
</reference>
<dbReference type="InterPro" id="IPR013815">
    <property type="entry name" value="ATP_grasp_subdomain_1"/>
</dbReference>
<dbReference type="FunCoup" id="B4D1Z2">
    <property type="interactions" value="278"/>
</dbReference>
<feature type="domain" description="ATP-grasp" evidence="8">
    <location>
        <begin position="111"/>
        <end position="307"/>
    </location>
</feature>
<dbReference type="STRING" id="497964.CfE428DRAFT_2930"/>
<comment type="catalytic activity">
    <reaction evidence="4">
        <text>2 D-alanine + ATP = D-alanyl-D-alanine + ADP + phosphate + H(+)</text>
        <dbReference type="Rhea" id="RHEA:11224"/>
        <dbReference type="ChEBI" id="CHEBI:15378"/>
        <dbReference type="ChEBI" id="CHEBI:30616"/>
        <dbReference type="ChEBI" id="CHEBI:43474"/>
        <dbReference type="ChEBI" id="CHEBI:57416"/>
        <dbReference type="ChEBI" id="CHEBI:57822"/>
        <dbReference type="ChEBI" id="CHEBI:456216"/>
        <dbReference type="EC" id="6.3.2.4"/>
    </reaction>
</comment>
<evidence type="ECO:0000256" key="2">
    <source>
        <dbReference type="ARBA" id="ARBA00022598"/>
    </source>
</evidence>
<keyword evidence="7" id="KW-0067">ATP-binding</keyword>
<keyword evidence="6" id="KW-0460">Magnesium</keyword>
<dbReference type="GO" id="GO:0071555">
    <property type="term" value="P:cell wall organization"/>
    <property type="evidence" value="ECO:0007669"/>
    <property type="project" value="UniProtKB-KW"/>
</dbReference>
<comment type="pathway">
    <text evidence="4">Cell wall biogenesis; peptidoglycan biosynthesis.</text>
</comment>
<comment type="subcellular location">
    <subcellularLocation>
        <location evidence="4">Cytoplasm</location>
    </subcellularLocation>
</comment>
<proteinExistence type="inferred from homology"/>
<dbReference type="PANTHER" id="PTHR23132:SF23">
    <property type="entry name" value="D-ALANINE--D-ALANINE LIGASE B"/>
    <property type="match status" value="1"/>
</dbReference>
<dbReference type="InterPro" id="IPR011095">
    <property type="entry name" value="Dala_Dala_lig_C"/>
</dbReference>
<dbReference type="GO" id="GO:0008716">
    <property type="term" value="F:D-alanine-D-alanine ligase activity"/>
    <property type="evidence" value="ECO:0007669"/>
    <property type="project" value="UniProtKB-UniRule"/>
</dbReference>
<evidence type="ECO:0000313" key="9">
    <source>
        <dbReference type="EMBL" id="EDY19754.1"/>
    </source>
</evidence>
<keyword evidence="2 4" id="KW-0436">Ligase</keyword>
<dbReference type="PIRSF" id="PIRSF039102">
    <property type="entry name" value="Ddl/VanB"/>
    <property type="match status" value="1"/>
</dbReference>
<dbReference type="PROSITE" id="PS50975">
    <property type="entry name" value="ATP_GRASP"/>
    <property type="match status" value="1"/>
</dbReference>
<dbReference type="SMART" id="SM01209">
    <property type="entry name" value="GARS_A"/>
    <property type="match status" value="1"/>
</dbReference>
<evidence type="ECO:0000256" key="3">
    <source>
        <dbReference type="ARBA" id="ARBA00023316"/>
    </source>
</evidence>
<feature type="active site" evidence="5">
    <location>
        <position position="285"/>
    </location>
</feature>
<evidence type="ECO:0000256" key="1">
    <source>
        <dbReference type="ARBA" id="ARBA00010871"/>
    </source>
</evidence>
<dbReference type="InterPro" id="IPR005905">
    <property type="entry name" value="D_ala_D_ala"/>
</dbReference>
<evidence type="ECO:0000256" key="7">
    <source>
        <dbReference type="PROSITE-ProRule" id="PRU00409"/>
    </source>
</evidence>
<dbReference type="HAMAP" id="MF_00047">
    <property type="entry name" value="Dala_Dala_lig"/>
    <property type="match status" value="1"/>
</dbReference>
<organism evidence="9 10">
    <name type="scientific">Chthoniobacter flavus Ellin428</name>
    <dbReference type="NCBI Taxonomy" id="497964"/>
    <lineage>
        <taxon>Bacteria</taxon>
        <taxon>Pseudomonadati</taxon>
        <taxon>Verrucomicrobiota</taxon>
        <taxon>Spartobacteria</taxon>
        <taxon>Chthoniobacterales</taxon>
        <taxon>Chthoniobacteraceae</taxon>
        <taxon>Chthoniobacter</taxon>
    </lineage>
</organism>
<dbReference type="InterPro" id="IPR016185">
    <property type="entry name" value="PreATP-grasp_dom_sf"/>
</dbReference>
<keyword evidence="10" id="KW-1185">Reference proteome</keyword>
<dbReference type="SUPFAM" id="SSF52440">
    <property type="entry name" value="PreATP-grasp domain"/>
    <property type="match status" value="1"/>
</dbReference>
<evidence type="ECO:0000256" key="6">
    <source>
        <dbReference type="PIRSR" id="PIRSR039102-3"/>
    </source>
</evidence>
<dbReference type="Pfam" id="PF01820">
    <property type="entry name" value="Dala_Dala_lig_N"/>
    <property type="match status" value="1"/>
</dbReference>